<accession>A0A7M4DK15</accession>
<dbReference type="EMBL" id="CACRYJ010000034">
    <property type="protein sequence ID" value="VZO37403.1"/>
    <property type="molecule type" value="Genomic_DNA"/>
</dbReference>
<reference evidence="1 2" key="1">
    <citation type="submission" date="2019-11" db="EMBL/GenBank/DDBJ databases">
        <authorList>
            <person name="Criscuolo A."/>
        </authorList>
    </citation>
    <scope>NUCLEOTIDE SEQUENCE [LARGE SCALE GENOMIC DNA]</scope>
    <source>
        <strain evidence="1">CIP111667</strain>
    </source>
</reference>
<gene>
    <name evidence="1" type="ORF">HALOF300_02477</name>
</gene>
<dbReference type="Proteomes" id="UP000419743">
    <property type="component" value="Unassembled WGS sequence"/>
</dbReference>
<evidence type="ECO:0000313" key="2">
    <source>
        <dbReference type="Proteomes" id="UP000419743"/>
    </source>
</evidence>
<name>A0A7M4DK15_9MICO</name>
<organism evidence="1 2">
    <name type="scientific">Occultella aeris</name>
    <dbReference type="NCBI Taxonomy" id="2761496"/>
    <lineage>
        <taxon>Bacteria</taxon>
        <taxon>Bacillati</taxon>
        <taxon>Actinomycetota</taxon>
        <taxon>Actinomycetes</taxon>
        <taxon>Micrococcales</taxon>
        <taxon>Ruaniaceae</taxon>
        <taxon>Occultella</taxon>
    </lineage>
</organism>
<protein>
    <submittedName>
        <fullName evidence="1">Uncharacterized protein</fullName>
    </submittedName>
</protein>
<dbReference type="AlphaFoldDB" id="A0A7M4DK15"/>
<comment type="caution">
    <text evidence="1">The sequence shown here is derived from an EMBL/GenBank/DDBJ whole genome shotgun (WGS) entry which is preliminary data.</text>
</comment>
<proteinExistence type="predicted"/>
<keyword evidence="2" id="KW-1185">Reference proteome</keyword>
<sequence>MQPIPRFWEKVVGPATSADGTPLRLTIWGWSTTSFGHAREVASRRLTETVARLAAGARPGRYYPRMPLREQTLQEFHGADGTLIAATTRNRYGAEVLNTDRVLIADVDLPAAASFARAGGFLRRMFGGPPTPAPAGGPADVALDRIRAFAATNPALGAHVYRTAAGLRVIVTGTAAAPDSPEAERILHELASDPVYVTLCATHRTYRARLTPKPWRCGAPRITIAWPYPDAATQARTESWIQIYRQRCRGYATCHLVERLGATPTADEGQILDVHDRATLAGPGLALA</sequence>
<dbReference type="RefSeq" id="WP_156741228.1">
    <property type="nucleotide sequence ID" value="NZ_CACRYJ010000034.1"/>
</dbReference>
<evidence type="ECO:0000313" key="1">
    <source>
        <dbReference type="EMBL" id="VZO37403.1"/>
    </source>
</evidence>